<sequence>MHSRSRNLPDTWGRPWRMRRRKQQDLVFCHNNLSMNNVIVDLGTLKIKAIVDWEYAGFYPPEFEFPFYQRPGSSVALDGEVDDFDLLTRMISDDEDCGTRSL</sequence>
<reference evidence="2 3" key="1">
    <citation type="journal article" date="2011" name="Genome Biol.">
        <title>Comparative genome sequence analysis underscores mycoparasitism as the ancestral life style of Trichoderma.</title>
        <authorList>
            <person name="Kubicek C.P."/>
            <person name="Herrera-Estrella A."/>
            <person name="Seidl-Seiboth V."/>
            <person name="Martinez D.A."/>
            <person name="Druzhinina I.S."/>
            <person name="Thon M."/>
            <person name="Zeilinger S."/>
            <person name="Casas-Flores S."/>
            <person name="Horwitz B.A."/>
            <person name="Mukherjee P.K."/>
            <person name="Mukherjee M."/>
            <person name="Kredics L."/>
            <person name="Alcaraz L.D."/>
            <person name="Aerts A."/>
            <person name="Antal Z."/>
            <person name="Atanasova L."/>
            <person name="Cervantes-Badillo M.G."/>
            <person name="Challacombe J."/>
            <person name="Chertkov O."/>
            <person name="McCluskey K."/>
            <person name="Coulpier F."/>
            <person name="Deshpande N."/>
            <person name="von Doehren H."/>
            <person name="Ebbole D.J."/>
            <person name="Esquivel-Naranjo E.U."/>
            <person name="Fekete E."/>
            <person name="Flipphi M."/>
            <person name="Glaser F."/>
            <person name="Gomez-Rodriguez E.Y."/>
            <person name="Gruber S."/>
            <person name="Han C."/>
            <person name="Henrissat B."/>
            <person name="Hermosa R."/>
            <person name="Hernandez-Onate M."/>
            <person name="Karaffa L."/>
            <person name="Kosti I."/>
            <person name="Le Crom S."/>
            <person name="Lindquist E."/>
            <person name="Lucas S."/>
            <person name="Luebeck M."/>
            <person name="Luebeck P.S."/>
            <person name="Margeot A."/>
            <person name="Metz B."/>
            <person name="Misra M."/>
            <person name="Nevalainen H."/>
            <person name="Omann M."/>
            <person name="Packer N."/>
            <person name="Perrone G."/>
            <person name="Uresti-Rivera E.E."/>
            <person name="Salamov A."/>
            <person name="Schmoll M."/>
            <person name="Seiboth B."/>
            <person name="Shapiro H."/>
            <person name="Sukno S."/>
            <person name="Tamayo-Ramos J.A."/>
            <person name="Tisch D."/>
            <person name="Wiest A."/>
            <person name="Wilkinson H.H."/>
            <person name="Zhang M."/>
            <person name="Coutinho P.M."/>
            <person name="Kenerley C.M."/>
            <person name="Monte E."/>
            <person name="Baker S.E."/>
            <person name="Grigoriev I.V."/>
        </authorList>
    </citation>
    <scope>NUCLEOTIDE SEQUENCE [LARGE SCALE GENOMIC DNA]</scope>
    <source>
        <strain evidence="3">ATCC 20476 / IMI 206040</strain>
    </source>
</reference>
<dbReference type="SUPFAM" id="SSF56112">
    <property type="entry name" value="Protein kinase-like (PK-like)"/>
    <property type="match status" value="1"/>
</dbReference>
<evidence type="ECO:0000259" key="1">
    <source>
        <dbReference type="Pfam" id="PF01636"/>
    </source>
</evidence>
<organism evidence="2 3">
    <name type="scientific">Hypocrea atroviridis (strain ATCC 20476 / IMI 206040)</name>
    <name type="common">Trichoderma atroviride</name>
    <dbReference type="NCBI Taxonomy" id="452589"/>
    <lineage>
        <taxon>Eukaryota</taxon>
        <taxon>Fungi</taxon>
        <taxon>Dikarya</taxon>
        <taxon>Ascomycota</taxon>
        <taxon>Pezizomycotina</taxon>
        <taxon>Sordariomycetes</taxon>
        <taxon>Hypocreomycetidae</taxon>
        <taxon>Hypocreales</taxon>
        <taxon>Hypocreaceae</taxon>
        <taxon>Trichoderma</taxon>
    </lineage>
</organism>
<evidence type="ECO:0000313" key="2">
    <source>
        <dbReference type="EMBL" id="EHK45291.1"/>
    </source>
</evidence>
<dbReference type="KEGG" id="tatv:25783386"/>
<feature type="domain" description="Aminoglycoside phosphotransferase" evidence="1">
    <location>
        <begin position="18"/>
        <end position="65"/>
    </location>
</feature>
<accession>G9NWD1</accession>
<protein>
    <recommendedName>
        <fullName evidence="1">Aminoglycoside phosphotransferase domain-containing protein</fullName>
    </recommendedName>
</protein>
<gene>
    <name evidence="2" type="ORF">TRIATDRAFT_318804</name>
</gene>
<dbReference type="STRING" id="452589.G9NWD1"/>
<dbReference type="InterPro" id="IPR011009">
    <property type="entry name" value="Kinase-like_dom_sf"/>
</dbReference>
<dbReference type="Proteomes" id="UP000005426">
    <property type="component" value="Unassembled WGS sequence"/>
</dbReference>
<dbReference type="InterPro" id="IPR002575">
    <property type="entry name" value="Aminoglycoside_PTrfase"/>
</dbReference>
<evidence type="ECO:0000313" key="3">
    <source>
        <dbReference type="Proteomes" id="UP000005426"/>
    </source>
</evidence>
<dbReference type="Pfam" id="PF01636">
    <property type="entry name" value="APH"/>
    <property type="match status" value="1"/>
</dbReference>
<dbReference type="OrthoDB" id="2906425at2759"/>
<name>G9NWD1_HYPAI</name>
<proteinExistence type="predicted"/>
<dbReference type="HOGENOM" id="CLU_2442304_0_0_1"/>
<dbReference type="Gene3D" id="3.90.1200.10">
    <property type="match status" value="1"/>
</dbReference>
<dbReference type="GeneID" id="25783386"/>
<dbReference type="AlphaFoldDB" id="G9NWD1"/>
<keyword evidence="3" id="KW-1185">Reference proteome</keyword>
<comment type="caution">
    <text evidence="2">The sequence shown here is derived from an EMBL/GenBank/DDBJ whole genome shotgun (WGS) entry which is preliminary data.</text>
</comment>
<dbReference type="EMBL" id="ABDG02000024">
    <property type="protein sequence ID" value="EHK45291.1"/>
    <property type="molecule type" value="Genomic_DNA"/>
</dbReference>